<comment type="caution">
    <text evidence="10">The sequence shown here is derived from an EMBL/GenBank/DDBJ whole genome shotgun (WGS) entry which is preliminary data.</text>
</comment>
<protein>
    <recommendedName>
        <fullName evidence="2">DNA-directed RNA polymerase</fullName>
        <ecNumber evidence="2">2.7.7.6</ecNumber>
    </recommendedName>
</protein>
<dbReference type="Pfam" id="PF04565">
    <property type="entry name" value="RNA_pol_Rpb2_3"/>
    <property type="match status" value="1"/>
</dbReference>
<dbReference type="InterPro" id="IPR007645">
    <property type="entry name" value="RNA_pol_Rpb2_3"/>
</dbReference>
<gene>
    <name evidence="10" type="ORF">K7432_017735</name>
</gene>
<evidence type="ECO:0000256" key="6">
    <source>
        <dbReference type="ARBA" id="ARBA00023163"/>
    </source>
</evidence>
<feature type="domain" description="RNA polymerase Rpb2" evidence="9">
    <location>
        <begin position="239"/>
        <end position="299"/>
    </location>
</feature>
<accession>A0ABR2VK05</accession>
<keyword evidence="6" id="KW-0804">Transcription</keyword>
<evidence type="ECO:0000259" key="9">
    <source>
        <dbReference type="Pfam" id="PF04565"/>
    </source>
</evidence>
<organism evidence="10 11">
    <name type="scientific">Basidiobolus ranarum</name>
    <dbReference type="NCBI Taxonomy" id="34480"/>
    <lineage>
        <taxon>Eukaryota</taxon>
        <taxon>Fungi</taxon>
        <taxon>Fungi incertae sedis</taxon>
        <taxon>Zoopagomycota</taxon>
        <taxon>Entomophthoromycotina</taxon>
        <taxon>Basidiobolomycetes</taxon>
        <taxon>Basidiobolales</taxon>
        <taxon>Basidiobolaceae</taxon>
        <taxon>Basidiobolus</taxon>
    </lineage>
</organism>
<dbReference type="InterPro" id="IPR007120">
    <property type="entry name" value="DNA-dir_RNAP_su2_dom"/>
</dbReference>
<keyword evidence="4" id="KW-0808">Transferase</keyword>
<evidence type="ECO:0000256" key="7">
    <source>
        <dbReference type="RuleBase" id="RU000434"/>
    </source>
</evidence>
<keyword evidence="3" id="KW-0240">DNA-directed RNA polymerase</keyword>
<keyword evidence="11" id="KW-1185">Reference proteome</keyword>
<evidence type="ECO:0000256" key="4">
    <source>
        <dbReference type="ARBA" id="ARBA00022679"/>
    </source>
</evidence>
<evidence type="ECO:0000259" key="8">
    <source>
        <dbReference type="Pfam" id="PF00562"/>
    </source>
</evidence>
<proteinExistence type="inferred from homology"/>
<dbReference type="EC" id="2.7.7.6" evidence="2"/>
<reference evidence="10 11" key="1">
    <citation type="submission" date="2023-04" db="EMBL/GenBank/DDBJ databases">
        <title>Genome of Basidiobolus ranarum AG-B5.</title>
        <authorList>
            <person name="Stajich J.E."/>
            <person name="Carter-House D."/>
            <person name="Gryganskyi A."/>
        </authorList>
    </citation>
    <scope>NUCLEOTIDE SEQUENCE [LARGE SCALE GENOMIC DNA]</scope>
    <source>
        <strain evidence="10 11">AG-B5</strain>
    </source>
</reference>
<dbReference type="Proteomes" id="UP001479436">
    <property type="component" value="Unassembled WGS sequence"/>
</dbReference>
<sequence length="570" mass="64799">MVCKLPLVNNKGYYIIDGIERVPLIQELRNIFIPYVSKDENVVYCETRFRGSLLPLRVCVKNSVDLYLDVSSTHKDLNGIKRMSVYWVMNNLGYDFGKIYEVFAFLIANKSHVNTFSTVFLASMTESENTITPEDLKILESKHFPSQNKENVVYTLALLSYTALMTAMDIFPPMDRDDYGNKIGKASNILLDQILNRAIKVSDTENRLQTFLYDELFTMLKEGQQIIHGKIYSKMVNLVSRKSVIDEVSMVRKIIVPCDENTSNIHMRAIHPSQLGYVCLCETPEGKSVGIIKHLAMTCLLSNIPEEKVFEAQNWLKNNLSYDNCDVKHSVLFDGYIVGFYGGDFGFLRNKLKRIHPMISVSYYKPIPRIIYVKTSSGRFVRPLFRLSGAPIDWKELDKLSWDKLLESGKIEFVDPDEQSQITLGDIGYHGRHKMYTHMEIHPLVMLGIPASMVPYANHNQSARNVFASAMIKQSMQIYVPSIVTSGDINFLEYAQVPLVDTLAYKLLGMEEQPNGVNLVVMIKSYTGYNQEDGVIISKSAVDRGLFRSFTKHVNVCELLGDESEIIVTG</sequence>
<dbReference type="Pfam" id="PF00562">
    <property type="entry name" value="RNA_pol_Rpb2_6"/>
    <property type="match status" value="1"/>
</dbReference>
<dbReference type="SUPFAM" id="SSF64484">
    <property type="entry name" value="beta and beta-prime subunits of DNA dependent RNA-polymerase"/>
    <property type="match status" value="1"/>
</dbReference>
<evidence type="ECO:0000256" key="3">
    <source>
        <dbReference type="ARBA" id="ARBA00022478"/>
    </source>
</evidence>
<name>A0ABR2VK05_9FUNG</name>
<dbReference type="InterPro" id="IPR015712">
    <property type="entry name" value="DNA-dir_RNA_pol_su2"/>
</dbReference>
<dbReference type="InterPro" id="IPR037033">
    <property type="entry name" value="DNA-dir_RNAP_su2_hyb_sf"/>
</dbReference>
<dbReference type="PANTHER" id="PTHR20856">
    <property type="entry name" value="DNA-DIRECTED RNA POLYMERASE I SUBUNIT 2"/>
    <property type="match status" value="1"/>
</dbReference>
<comment type="similarity">
    <text evidence="1 7">Belongs to the RNA polymerase beta chain family.</text>
</comment>
<evidence type="ECO:0000256" key="2">
    <source>
        <dbReference type="ARBA" id="ARBA00012418"/>
    </source>
</evidence>
<feature type="non-terminal residue" evidence="10">
    <location>
        <position position="570"/>
    </location>
</feature>
<dbReference type="EMBL" id="JASJQH010011112">
    <property type="protein sequence ID" value="KAK9667531.1"/>
    <property type="molecule type" value="Genomic_DNA"/>
</dbReference>
<evidence type="ECO:0000313" key="11">
    <source>
        <dbReference type="Proteomes" id="UP001479436"/>
    </source>
</evidence>
<dbReference type="Gene3D" id="3.90.1100.10">
    <property type="match status" value="1"/>
</dbReference>
<evidence type="ECO:0000256" key="1">
    <source>
        <dbReference type="ARBA" id="ARBA00006835"/>
    </source>
</evidence>
<evidence type="ECO:0000313" key="10">
    <source>
        <dbReference type="EMBL" id="KAK9667531.1"/>
    </source>
</evidence>
<feature type="domain" description="DNA-directed RNA polymerase subunit 2 hybrid-binding" evidence="8">
    <location>
        <begin position="451"/>
        <end position="553"/>
    </location>
</feature>
<evidence type="ECO:0000256" key="5">
    <source>
        <dbReference type="ARBA" id="ARBA00022695"/>
    </source>
</evidence>
<keyword evidence="5" id="KW-0548">Nucleotidyltransferase</keyword>
<dbReference type="Gene3D" id="2.40.270.10">
    <property type="entry name" value="DNA-directed RNA polymerase, subunit 2, domain 6"/>
    <property type="match status" value="1"/>
</dbReference>